<dbReference type="AlphaFoldDB" id="A0A2J6S436"/>
<evidence type="ECO:0000313" key="6">
    <source>
        <dbReference type="Proteomes" id="UP000235786"/>
    </source>
</evidence>
<feature type="region of interest" description="Disordered" evidence="3">
    <location>
        <begin position="271"/>
        <end position="301"/>
    </location>
</feature>
<keyword evidence="6" id="KW-1185">Reference proteome</keyword>
<evidence type="ECO:0000256" key="1">
    <source>
        <dbReference type="ARBA" id="ARBA00008056"/>
    </source>
</evidence>
<dbReference type="Gene3D" id="2.60.120.330">
    <property type="entry name" value="B-lactam Antibiotic, Isopenicillin N Synthase, Chain"/>
    <property type="match status" value="1"/>
</dbReference>
<dbReference type="PRINTS" id="PR00682">
    <property type="entry name" value="IPNSYNTHASE"/>
</dbReference>
<evidence type="ECO:0000259" key="4">
    <source>
        <dbReference type="PROSITE" id="PS51471"/>
    </source>
</evidence>
<keyword evidence="2" id="KW-0560">Oxidoreductase</keyword>
<evidence type="ECO:0000256" key="3">
    <source>
        <dbReference type="SAM" id="MobiDB-lite"/>
    </source>
</evidence>
<dbReference type="PROSITE" id="PS51471">
    <property type="entry name" value="FE2OG_OXY"/>
    <property type="match status" value="1"/>
</dbReference>
<organism evidence="5 6">
    <name type="scientific">Hyaloscypha variabilis (strain UAMH 11265 / GT02V1 / F)</name>
    <name type="common">Meliniomyces variabilis</name>
    <dbReference type="NCBI Taxonomy" id="1149755"/>
    <lineage>
        <taxon>Eukaryota</taxon>
        <taxon>Fungi</taxon>
        <taxon>Dikarya</taxon>
        <taxon>Ascomycota</taxon>
        <taxon>Pezizomycotina</taxon>
        <taxon>Leotiomycetes</taxon>
        <taxon>Helotiales</taxon>
        <taxon>Hyaloscyphaceae</taxon>
        <taxon>Hyaloscypha</taxon>
        <taxon>Hyaloscypha variabilis</taxon>
    </lineage>
</organism>
<sequence>MASSLDIPSIPLIDFSPFLHGSARDRAQVASSIDEAFKSRGFIYLSNHGIDQRKVDGCFELSQRLFSLTDSEKTNMQPSQGRLHYRGYSGIGNEKVREHLCIKEGFGCGNPEDTSQPNIWPPEELLPGFRAFMEDFFSECSILTHHLLDALSLVLDLSSANSLSRNHAHSVFNFDLLHYPAVSTQLLNSGKLARVPAHSDFGTLTLLFQDDVGGLEIADLGSVDTEKSAEFEKHGSFTPVKPVPGTVVVNIGYLLMRWSNGRWKNTIHRVMGPSSLPMQEGSTKPDNPRNTGFDAGSLEDTTPERYSIPFFASPDPEAMIDALPGCWSQDVPKRWKPINSGDFLRRKRDAISA</sequence>
<keyword evidence="2" id="KW-0408">Iron</keyword>
<dbReference type="Pfam" id="PF03171">
    <property type="entry name" value="2OG-FeII_Oxy"/>
    <property type="match status" value="1"/>
</dbReference>
<dbReference type="EMBL" id="KZ613940">
    <property type="protein sequence ID" value="PMD45534.1"/>
    <property type="molecule type" value="Genomic_DNA"/>
</dbReference>
<dbReference type="Proteomes" id="UP000235786">
    <property type="component" value="Unassembled WGS sequence"/>
</dbReference>
<dbReference type="Pfam" id="PF14226">
    <property type="entry name" value="DIOX_N"/>
    <property type="match status" value="1"/>
</dbReference>
<dbReference type="GO" id="GO:0044283">
    <property type="term" value="P:small molecule biosynthetic process"/>
    <property type="evidence" value="ECO:0007669"/>
    <property type="project" value="UniProtKB-ARBA"/>
</dbReference>
<dbReference type="STRING" id="1149755.A0A2J6S436"/>
<evidence type="ECO:0000313" key="5">
    <source>
        <dbReference type="EMBL" id="PMD45534.1"/>
    </source>
</evidence>
<dbReference type="InterPro" id="IPR044861">
    <property type="entry name" value="IPNS-like_FE2OG_OXY"/>
</dbReference>
<gene>
    <name evidence="5" type="ORF">L207DRAFT_481925</name>
</gene>
<dbReference type="OrthoDB" id="288590at2759"/>
<name>A0A2J6S436_HYAVF</name>
<comment type="similarity">
    <text evidence="1 2">Belongs to the iron/ascorbate-dependent oxidoreductase family.</text>
</comment>
<reference evidence="5 6" key="1">
    <citation type="submission" date="2016-04" db="EMBL/GenBank/DDBJ databases">
        <title>A degradative enzymes factory behind the ericoid mycorrhizal symbiosis.</title>
        <authorList>
            <consortium name="DOE Joint Genome Institute"/>
            <person name="Martino E."/>
            <person name="Morin E."/>
            <person name="Grelet G."/>
            <person name="Kuo A."/>
            <person name="Kohler A."/>
            <person name="Daghino S."/>
            <person name="Barry K."/>
            <person name="Choi C."/>
            <person name="Cichocki N."/>
            <person name="Clum A."/>
            <person name="Copeland A."/>
            <person name="Hainaut M."/>
            <person name="Haridas S."/>
            <person name="Labutti K."/>
            <person name="Lindquist E."/>
            <person name="Lipzen A."/>
            <person name="Khouja H.-R."/>
            <person name="Murat C."/>
            <person name="Ohm R."/>
            <person name="Olson A."/>
            <person name="Spatafora J."/>
            <person name="Veneault-Fourrey C."/>
            <person name="Henrissat B."/>
            <person name="Grigoriev I."/>
            <person name="Martin F."/>
            <person name="Perotto S."/>
        </authorList>
    </citation>
    <scope>NUCLEOTIDE SEQUENCE [LARGE SCALE GENOMIC DNA]</scope>
    <source>
        <strain evidence="5 6">F</strain>
    </source>
</reference>
<feature type="domain" description="Fe2OG dioxygenase" evidence="4">
    <location>
        <begin position="167"/>
        <end position="314"/>
    </location>
</feature>
<dbReference type="PANTHER" id="PTHR47990">
    <property type="entry name" value="2-OXOGLUTARATE (2OG) AND FE(II)-DEPENDENT OXYGENASE SUPERFAMILY PROTEIN-RELATED"/>
    <property type="match status" value="1"/>
</dbReference>
<proteinExistence type="inferred from homology"/>
<keyword evidence="2" id="KW-0479">Metal-binding</keyword>
<evidence type="ECO:0000256" key="2">
    <source>
        <dbReference type="RuleBase" id="RU003682"/>
    </source>
</evidence>
<dbReference type="InterPro" id="IPR050231">
    <property type="entry name" value="Iron_ascorbate_oxido_reductase"/>
</dbReference>
<protein>
    <submittedName>
        <fullName evidence="5">Clavaminate synthase-like protein</fullName>
    </submittedName>
</protein>
<feature type="compositionally biased region" description="Polar residues" evidence="3">
    <location>
        <begin position="276"/>
        <end position="290"/>
    </location>
</feature>
<dbReference type="GO" id="GO:0046872">
    <property type="term" value="F:metal ion binding"/>
    <property type="evidence" value="ECO:0007669"/>
    <property type="project" value="UniProtKB-KW"/>
</dbReference>
<dbReference type="SUPFAM" id="SSF51197">
    <property type="entry name" value="Clavaminate synthase-like"/>
    <property type="match status" value="1"/>
</dbReference>
<dbReference type="InterPro" id="IPR027443">
    <property type="entry name" value="IPNS-like_sf"/>
</dbReference>
<dbReference type="InterPro" id="IPR005123">
    <property type="entry name" value="Oxoglu/Fe-dep_dioxygenase_dom"/>
</dbReference>
<dbReference type="GO" id="GO:0016491">
    <property type="term" value="F:oxidoreductase activity"/>
    <property type="evidence" value="ECO:0007669"/>
    <property type="project" value="UniProtKB-KW"/>
</dbReference>
<dbReference type="InterPro" id="IPR026992">
    <property type="entry name" value="DIOX_N"/>
</dbReference>
<accession>A0A2J6S436</accession>